<feature type="non-terminal residue" evidence="2">
    <location>
        <position position="25"/>
    </location>
</feature>
<evidence type="ECO:0000313" key="3">
    <source>
        <dbReference type="Proteomes" id="UP000640866"/>
    </source>
</evidence>
<protein>
    <submittedName>
        <fullName evidence="2">LrgB family protein</fullName>
    </submittedName>
</protein>
<sequence length="25" mass="2980">MANFQLSMLCLAITLVIYFLNKRLY</sequence>
<organism evidence="2 3">
    <name type="scientific">Escherichia coli</name>
    <dbReference type="NCBI Taxonomy" id="562"/>
    <lineage>
        <taxon>Bacteria</taxon>
        <taxon>Pseudomonadati</taxon>
        <taxon>Pseudomonadota</taxon>
        <taxon>Gammaproteobacteria</taxon>
        <taxon>Enterobacterales</taxon>
        <taxon>Enterobacteriaceae</taxon>
        <taxon>Escherichia</taxon>
    </lineage>
</organism>
<proteinExistence type="predicted"/>
<name>A0AAP1RCR8_ECOLX</name>
<evidence type="ECO:0000256" key="1">
    <source>
        <dbReference type="SAM" id="Phobius"/>
    </source>
</evidence>
<dbReference type="Proteomes" id="UP000640866">
    <property type="component" value="Unassembled WGS sequence"/>
</dbReference>
<comment type="caution">
    <text evidence="2">The sequence shown here is derived from an EMBL/GenBank/DDBJ whole genome shotgun (WGS) entry which is preliminary data.</text>
</comment>
<evidence type="ECO:0000313" key="2">
    <source>
        <dbReference type="EMBL" id="MBE0981353.1"/>
    </source>
</evidence>
<accession>A0AAP1RCR8</accession>
<keyword evidence="1" id="KW-0812">Transmembrane</keyword>
<keyword evidence="1" id="KW-1133">Transmembrane helix</keyword>
<gene>
    <name evidence="2" type="ORF">IH772_30200</name>
</gene>
<reference evidence="2" key="1">
    <citation type="submission" date="2020-09" db="EMBL/GenBank/DDBJ databases">
        <title>Emerging polyconal dissemination of OXA-244-producing E. coli in France.</title>
        <authorList>
            <person name="Emeraud C."/>
            <person name="Girlich D."/>
            <person name="Bonnin R.A."/>
            <person name="Jousset A.B."/>
            <person name="Naas T."/>
            <person name="Dortet L."/>
        </authorList>
    </citation>
    <scope>NUCLEOTIDE SEQUENCE</scope>
    <source>
        <strain evidence="2">225E3</strain>
    </source>
</reference>
<dbReference type="EMBL" id="JACZOI010000776">
    <property type="protein sequence ID" value="MBE0981353.1"/>
    <property type="molecule type" value="Genomic_DNA"/>
</dbReference>
<dbReference type="AlphaFoldDB" id="A0AAP1RCR8"/>
<keyword evidence="1" id="KW-0472">Membrane</keyword>
<feature type="transmembrane region" description="Helical" evidence="1">
    <location>
        <begin position="6"/>
        <end position="21"/>
    </location>
</feature>